<dbReference type="AlphaFoldDB" id="A0A518DWY6"/>
<dbReference type="PROSITE" id="PS51257">
    <property type="entry name" value="PROKAR_LIPOPROTEIN"/>
    <property type="match status" value="1"/>
</dbReference>
<sequence>MFSSRFLVPAVLLLLTGCTDSKTTFEPITQKTETPAPVVAEPHEANEPAIQLPAADAPIVKVTAAELYADIRAGDDQVARYAKSWVDVSGELFNIDVVVHDATGEKILTMAIAPPSNGGLGSTDICVCQAADGEQPWKQTQPRSEVTLRGALTEEGGFHHLVACRIIDTKGAPVPEFTVDELRARLQEDPPGMAEQFSPSPQKSLILMGQFAGRIAPENAEDKSSWVAIDGADKQRVFGYTGSFNMRAFEGLQPGDDVTVMAVLSIPSAEQALTTNLNSTINLTPFAREKPATP</sequence>
<accession>A0A518DWY6</accession>
<evidence type="ECO:0000313" key="2">
    <source>
        <dbReference type="Proteomes" id="UP000317648"/>
    </source>
</evidence>
<keyword evidence="2" id="KW-1185">Reference proteome</keyword>
<reference evidence="1 2" key="1">
    <citation type="submission" date="2019-02" db="EMBL/GenBank/DDBJ databases">
        <title>Deep-cultivation of Planctomycetes and their phenomic and genomic characterization uncovers novel biology.</title>
        <authorList>
            <person name="Wiegand S."/>
            <person name="Jogler M."/>
            <person name="Boedeker C."/>
            <person name="Pinto D."/>
            <person name="Vollmers J."/>
            <person name="Rivas-Marin E."/>
            <person name="Kohn T."/>
            <person name="Peeters S.H."/>
            <person name="Heuer A."/>
            <person name="Rast P."/>
            <person name="Oberbeckmann S."/>
            <person name="Bunk B."/>
            <person name="Jeske O."/>
            <person name="Meyerdierks A."/>
            <person name="Storesund J.E."/>
            <person name="Kallscheuer N."/>
            <person name="Luecker S."/>
            <person name="Lage O.M."/>
            <person name="Pohl T."/>
            <person name="Merkel B.J."/>
            <person name="Hornburger P."/>
            <person name="Mueller R.-W."/>
            <person name="Bruemmer F."/>
            <person name="Labrenz M."/>
            <person name="Spormann A.M."/>
            <person name="Op den Camp H."/>
            <person name="Overmann J."/>
            <person name="Amann R."/>
            <person name="Jetten M.S.M."/>
            <person name="Mascher T."/>
            <person name="Medema M.H."/>
            <person name="Devos D.P."/>
            <person name="Kaster A.-K."/>
            <person name="Ovreas L."/>
            <person name="Rohde M."/>
            <person name="Galperin M.Y."/>
            <person name="Jogler C."/>
        </authorList>
    </citation>
    <scope>NUCLEOTIDE SEQUENCE [LARGE SCALE GENOMIC DNA]</scope>
    <source>
        <strain evidence="1 2">Pla85_3_4</strain>
    </source>
</reference>
<gene>
    <name evidence="1" type="ORF">Pla8534_41670</name>
</gene>
<dbReference type="RefSeq" id="WP_145054986.1">
    <property type="nucleotide sequence ID" value="NZ_CP036433.1"/>
</dbReference>
<dbReference type="EMBL" id="CP036433">
    <property type="protein sequence ID" value="QDU96347.1"/>
    <property type="molecule type" value="Genomic_DNA"/>
</dbReference>
<organism evidence="1 2">
    <name type="scientific">Lignipirellula cremea</name>
    <dbReference type="NCBI Taxonomy" id="2528010"/>
    <lineage>
        <taxon>Bacteria</taxon>
        <taxon>Pseudomonadati</taxon>
        <taxon>Planctomycetota</taxon>
        <taxon>Planctomycetia</taxon>
        <taxon>Pirellulales</taxon>
        <taxon>Pirellulaceae</taxon>
        <taxon>Lignipirellula</taxon>
    </lineage>
</organism>
<name>A0A518DWY6_9BACT</name>
<dbReference type="KEGG" id="lcre:Pla8534_41670"/>
<protein>
    <submittedName>
        <fullName evidence="1">Uncharacterized protein</fullName>
    </submittedName>
</protein>
<proteinExistence type="predicted"/>
<evidence type="ECO:0000313" key="1">
    <source>
        <dbReference type="EMBL" id="QDU96347.1"/>
    </source>
</evidence>
<dbReference type="Proteomes" id="UP000317648">
    <property type="component" value="Chromosome"/>
</dbReference>